<feature type="transmembrane region" description="Helical" evidence="1">
    <location>
        <begin position="518"/>
        <end position="536"/>
    </location>
</feature>
<keyword evidence="4" id="KW-1185">Reference proteome</keyword>
<reference evidence="3 4" key="1">
    <citation type="journal article" date="2021" name="BMC Biol.">
        <title>Horizontally acquired antibacterial genes associated with adaptive radiation of ladybird beetles.</title>
        <authorList>
            <person name="Li H.S."/>
            <person name="Tang X.F."/>
            <person name="Huang Y.H."/>
            <person name="Xu Z.Y."/>
            <person name="Chen M.L."/>
            <person name="Du X.Y."/>
            <person name="Qiu B.Y."/>
            <person name="Chen P.T."/>
            <person name="Zhang W."/>
            <person name="Slipinski A."/>
            <person name="Escalona H.E."/>
            <person name="Waterhouse R.M."/>
            <person name="Zwick A."/>
            <person name="Pang H."/>
        </authorList>
    </citation>
    <scope>NUCLEOTIDE SEQUENCE [LARGE SCALE GENOMIC DNA]</scope>
    <source>
        <strain evidence="3">SYSU2018</strain>
    </source>
</reference>
<protein>
    <recommendedName>
        <fullName evidence="2">Acyltransferase 3 domain-containing protein</fullName>
    </recommendedName>
</protein>
<keyword evidence="1" id="KW-0812">Transmembrane</keyword>
<evidence type="ECO:0000313" key="3">
    <source>
        <dbReference type="EMBL" id="KAL3288860.1"/>
    </source>
</evidence>
<evidence type="ECO:0000256" key="1">
    <source>
        <dbReference type="SAM" id="Phobius"/>
    </source>
</evidence>
<dbReference type="PANTHER" id="PTHR11161:SF22">
    <property type="entry name" value="ACYLTRANSFERASE 3 DOMAIN-CONTAINING PROTEIN-RELATED"/>
    <property type="match status" value="1"/>
</dbReference>
<feature type="transmembrane region" description="Helical" evidence="1">
    <location>
        <begin position="548"/>
        <end position="570"/>
    </location>
</feature>
<feature type="transmembrane region" description="Helical" evidence="1">
    <location>
        <begin position="183"/>
        <end position="203"/>
    </location>
</feature>
<dbReference type="PANTHER" id="PTHR11161">
    <property type="entry name" value="O-ACYLTRANSFERASE"/>
    <property type="match status" value="1"/>
</dbReference>
<feature type="transmembrane region" description="Helical" evidence="1">
    <location>
        <begin position="108"/>
        <end position="126"/>
    </location>
</feature>
<dbReference type="InterPro" id="IPR052728">
    <property type="entry name" value="O2_lipid_transport_reg"/>
</dbReference>
<evidence type="ECO:0000259" key="2">
    <source>
        <dbReference type="Pfam" id="PF01757"/>
    </source>
</evidence>
<keyword evidence="1" id="KW-0472">Membrane</keyword>
<dbReference type="Pfam" id="PF01757">
    <property type="entry name" value="Acyl_transf_3"/>
    <property type="match status" value="1"/>
</dbReference>
<comment type="caution">
    <text evidence="3">The sequence shown here is derived from an EMBL/GenBank/DDBJ whole genome shotgun (WGS) entry which is preliminary data.</text>
</comment>
<dbReference type="InterPro" id="IPR002656">
    <property type="entry name" value="Acyl_transf_3_dom"/>
</dbReference>
<feature type="transmembrane region" description="Helical" evidence="1">
    <location>
        <begin position="266"/>
        <end position="285"/>
    </location>
</feature>
<evidence type="ECO:0000313" key="4">
    <source>
        <dbReference type="Proteomes" id="UP001516400"/>
    </source>
</evidence>
<dbReference type="AlphaFoldDB" id="A0ABD2PEG6"/>
<sequence length="605" mass="69750">MLLGEKSLYCTIEFQLEPIDPENPTDSWKQIQELGKNPKNYHHDRLRHGICLPFTCPNITIAEVDHSSFREELANCYSKKYENKGMYGTIRKIHCQTNESIPFDSYDTAVIIFILVYLSFIIYASFYEGMARYKTKIQYEQITGTTVGKLLSCFSVPKNFYRLKTVKDTPEVKSLKSIQGIRFFNMSLVILTHCIMSTLVGPVSNPKMAETFTDDFSNIAISAGSHAVQTFFLISAFLLTYHVFLAFENKKELDIKTLFWIFVNRYIRLTPPLAFVLAIHSTLLVHAPKGPFWDHIIGEEYRKCRKNFWTNLLYINNYVNPSEMCMQQTWYMATDTQLFIMALFILAAMKKFKKQIKWILGVTLVIGVSIPGILAFINNYDSIVRGYPEPLYNYLLTVEEWHVLYSAAHSNIGAYIIGIIFGYLYYLYRNVNLINAKIYIVLYYILSYGLALGIIAVAYPMFDSSYSNSNIISALYWSGGKNIFTLGVAIGIFGMTQQLGWFGLWLCRWNPMQSLGRLTYSAYLVHVFLMKIRSAYIRFPVYMSHYNIIISTMGDIAVAYFVAFLLCLSLEMPVTALQKQWLPQKSEEFIKTPQVLVPPKIEIQK</sequence>
<organism evidence="3 4">
    <name type="scientific">Cryptolaemus montrouzieri</name>
    <dbReference type="NCBI Taxonomy" id="559131"/>
    <lineage>
        <taxon>Eukaryota</taxon>
        <taxon>Metazoa</taxon>
        <taxon>Ecdysozoa</taxon>
        <taxon>Arthropoda</taxon>
        <taxon>Hexapoda</taxon>
        <taxon>Insecta</taxon>
        <taxon>Pterygota</taxon>
        <taxon>Neoptera</taxon>
        <taxon>Endopterygota</taxon>
        <taxon>Coleoptera</taxon>
        <taxon>Polyphaga</taxon>
        <taxon>Cucujiformia</taxon>
        <taxon>Coccinelloidea</taxon>
        <taxon>Coccinellidae</taxon>
        <taxon>Scymninae</taxon>
        <taxon>Scymnini</taxon>
        <taxon>Cryptolaemus</taxon>
    </lineage>
</organism>
<feature type="domain" description="Acyltransferase 3" evidence="2">
    <location>
        <begin position="176"/>
        <end position="570"/>
    </location>
</feature>
<feature type="transmembrane region" description="Helical" evidence="1">
    <location>
        <begin position="403"/>
        <end position="428"/>
    </location>
</feature>
<feature type="transmembrane region" description="Helical" evidence="1">
    <location>
        <begin position="356"/>
        <end position="377"/>
    </location>
</feature>
<proteinExistence type="predicted"/>
<feature type="transmembrane region" description="Helical" evidence="1">
    <location>
        <begin position="440"/>
        <end position="462"/>
    </location>
</feature>
<name>A0ABD2PEG6_9CUCU</name>
<dbReference type="EMBL" id="JABFTP020000185">
    <property type="protein sequence ID" value="KAL3288860.1"/>
    <property type="molecule type" value="Genomic_DNA"/>
</dbReference>
<dbReference type="Proteomes" id="UP001516400">
    <property type="component" value="Unassembled WGS sequence"/>
</dbReference>
<feature type="transmembrane region" description="Helical" evidence="1">
    <location>
        <begin position="223"/>
        <end position="245"/>
    </location>
</feature>
<feature type="transmembrane region" description="Helical" evidence="1">
    <location>
        <begin position="330"/>
        <end position="349"/>
    </location>
</feature>
<keyword evidence="1" id="KW-1133">Transmembrane helix</keyword>
<gene>
    <name evidence="3" type="ORF">HHI36_003307</name>
</gene>
<feature type="transmembrane region" description="Helical" evidence="1">
    <location>
        <begin position="482"/>
        <end position="506"/>
    </location>
</feature>
<accession>A0ABD2PEG6</accession>